<dbReference type="InterPro" id="IPR002525">
    <property type="entry name" value="Transp_IS110-like_N"/>
</dbReference>
<dbReference type="PANTHER" id="PTHR33055:SF3">
    <property type="entry name" value="PUTATIVE TRANSPOSASE FOR IS117-RELATED"/>
    <property type="match status" value="1"/>
</dbReference>
<evidence type="ECO:0000259" key="1">
    <source>
        <dbReference type="Pfam" id="PF01548"/>
    </source>
</evidence>
<reference evidence="3 4" key="1">
    <citation type="submission" date="2016-11" db="EMBL/GenBank/DDBJ databases">
        <authorList>
            <person name="Jaros S."/>
            <person name="Januszkiewicz K."/>
            <person name="Wedrychowicz H."/>
        </authorList>
    </citation>
    <scope>NUCLEOTIDE SEQUENCE [LARGE SCALE GENOMIC DNA]</scope>
    <source>
        <strain evidence="3 4">GAS138</strain>
    </source>
</reference>
<organism evidence="3 4">
    <name type="scientific">Bradyrhizobium erythrophlei</name>
    <dbReference type="NCBI Taxonomy" id="1437360"/>
    <lineage>
        <taxon>Bacteria</taxon>
        <taxon>Pseudomonadati</taxon>
        <taxon>Pseudomonadota</taxon>
        <taxon>Alphaproteobacteria</taxon>
        <taxon>Hyphomicrobiales</taxon>
        <taxon>Nitrobacteraceae</taxon>
        <taxon>Bradyrhizobium</taxon>
    </lineage>
</organism>
<dbReference type="GO" id="GO:0006313">
    <property type="term" value="P:DNA transposition"/>
    <property type="evidence" value="ECO:0007669"/>
    <property type="project" value="InterPro"/>
</dbReference>
<dbReference type="NCBIfam" id="NF033542">
    <property type="entry name" value="transpos_IS110"/>
    <property type="match status" value="1"/>
</dbReference>
<dbReference type="OrthoDB" id="7410629at2"/>
<dbReference type="Pfam" id="PF01548">
    <property type="entry name" value="DEDD_Tnp_IS110"/>
    <property type="match status" value="1"/>
</dbReference>
<protein>
    <submittedName>
        <fullName evidence="3">Transposase</fullName>
    </submittedName>
</protein>
<evidence type="ECO:0000259" key="2">
    <source>
        <dbReference type="Pfam" id="PF02371"/>
    </source>
</evidence>
<dbReference type="AlphaFoldDB" id="A0A1M5Y683"/>
<feature type="domain" description="Transposase IS116/IS110/IS902 C-terminal" evidence="2">
    <location>
        <begin position="214"/>
        <end position="291"/>
    </location>
</feature>
<evidence type="ECO:0000313" key="4">
    <source>
        <dbReference type="Proteomes" id="UP000189796"/>
    </source>
</evidence>
<dbReference type="InterPro" id="IPR003346">
    <property type="entry name" value="Transposase_20"/>
</dbReference>
<dbReference type="Pfam" id="PF02371">
    <property type="entry name" value="Transposase_20"/>
    <property type="match status" value="1"/>
</dbReference>
<dbReference type="GO" id="GO:0004803">
    <property type="term" value="F:transposase activity"/>
    <property type="evidence" value="ECO:0007669"/>
    <property type="project" value="InterPro"/>
</dbReference>
<feature type="domain" description="Transposase IS110-like N-terminal" evidence="1">
    <location>
        <begin position="7"/>
        <end position="147"/>
    </location>
</feature>
<dbReference type="GO" id="GO:0003677">
    <property type="term" value="F:DNA binding"/>
    <property type="evidence" value="ECO:0007669"/>
    <property type="project" value="InterPro"/>
</dbReference>
<dbReference type="PANTHER" id="PTHR33055">
    <property type="entry name" value="TRANSPOSASE FOR INSERTION SEQUENCE ELEMENT IS1111A"/>
    <property type="match status" value="1"/>
</dbReference>
<dbReference type="RefSeq" id="WP_079606060.1">
    <property type="nucleotide sequence ID" value="NZ_LT670817.1"/>
</dbReference>
<accession>A0A1M5Y683</accession>
<proteinExistence type="predicted"/>
<dbReference type="Proteomes" id="UP000189796">
    <property type="component" value="Chromosome I"/>
</dbReference>
<name>A0A1M5Y683_9BRAD</name>
<evidence type="ECO:0000313" key="3">
    <source>
        <dbReference type="EMBL" id="SHI07557.1"/>
    </source>
</evidence>
<sequence>MQTVTTIGLDIAKSVFQVHGHDGAGQVVIRRQLKRRSVLAFFQKLPPCLVGIEACASAHHWSRELQALGHKVRLIPPAYVKPYVKRQKNDAADAEAICEAVTRANMRFVPTKTLEQQSGLVLHRTRHLFIRQQTAVINAIRAHLAEFGIVAPVGRHGVEELLNVVADPNDKRVPEMARACLSAFGAQLRRIQEQVLEFDRLIRAWHRSDEMSMRLDEAPGVGPVLATAVVATVADPKSFRSGRNFSAWIGIVPKQHSSGGKNRLGNISKQGDRYLRGLFVAGALAVIRYAKIHGTKHRPWLTALLARRPTKVAAIALANKLARMVWAMMARGERYKEPVALAA</sequence>
<dbReference type="InterPro" id="IPR047650">
    <property type="entry name" value="Transpos_IS110"/>
</dbReference>
<gene>
    <name evidence="3" type="ORF">SAMN05443248_7967</name>
</gene>
<dbReference type="EMBL" id="LT670817">
    <property type="protein sequence ID" value="SHI07557.1"/>
    <property type="molecule type" value="Genomic_DNA"/>
</dbReference>